<evidence type="ECO:0000313" key="3">
    <source>
        <dbReference type="EMBL" id="GAA2903927.1"/>
    </source>
</evidence>
<reference evidence="3 4" key="1">
    <citation type="journal article" date="2019" name="Int. J. Syst. Evol. Microbiol.">
        <title>The Global Catalogue of Microorganisms (GCM) 10K type strain sequencing project: providing services to taxonomists for standard genome sequencing and annotation.</title>
        <authorList>
            <consortium name="The Broad Institute Genomics Platform"/>
            <consortium name="The Broad Institute Genome Sequencing Center for Infectious Disease"/>
            <person name="Wu L."/>
            <person name="Ma J."/>
        </authorList>
    </citation>
    <scope>NUCLEOTIDE SEQUENCE [LARGE SCALE GENOMIC DNA]</scope>
    <source>
        <strain evidence="3 4">JCM 6242</strain>
    </source>
</reference>
<accession>A0ABN3W8N8</accession>
<feature type="transmembrane region" description="Helical" evidence="2">
    <location>
        <begin position="247"/>
        <end position="267"/>
    </location>
</feature>
<evidence type="ECO:0000313" key="4">
    <source>
        <dbReference type="Proteomes" id="UP001500831"/>
    </source>
</evidence>
<feature type="transmembrane region" description="Helical" evidence="2">
    <location>
        <begin position="303"/>
        <end position="322"/>
    </location>
</feature>
<dbReference type="RefSeq" id="WP_344980502.1">
    <property type="nucleotide sequence ID" value="NZ_BAAAVI010000078.1"/>
</dbReference>
<dbReference type="Proteomes" id="UP001500831">
    <property type="component" value="Unassembled WGS sequence"/>
</dbReference>
<proteinExistence type="predicted"/>
<feature type="transmembrane region" description="Helical" evidence="2">
    <location>
        <begin position="169"/>
        <end position="196"/>
    </location>
</feature>
<protein>
    <submittedName>
        <fullName evidence="3">Lysylphosphatidylglycerol synthase transmembrane domain-containing protein</fullName>
    </submittedName>
</protein>
<feature type="compositionally biased region" description="Low complexity" evidence="1">
    <location>
        <begin position="1"/>
        <end position="11"/>
    </location>
</feature>
<keyword evidence="2" id="KW-0472">Membrane</keyword>
<gene>
    <name evidence="3" type="ORF">GCM10010517_69940</name>
</gene>
<feature type="region of interest" description="Disordered" evidence="1">
    <location>
        <begin position="1"/>
        <end position="23"/>
    </location>
</feature>
<keyword evidence="2 3" id="KW-0812">Transmembrane</keyword>
<feature type="transmembrane region" description="Helical" evidence="2">
    <location>
        <begin position="138"/>
        <end position="163"/>
    </location>
</feature>
<evidence type="ECO:0000256" key="2">
    <source>
        <dbReference type="SAM" id="Phobius"/>
    </source>
</evidence>
<feature type="transmembrane region" description="Helical" evidence="2">
    <location>
        <begin position="279"/>
        <end position="297"/>
    </location>
</feature>
<feature type="transmembrane region" description="Helical" evidence="2">
    <location>
        <begin position="216"/>
        <end position="241"/>
    </location>
</feature>
<feature type="compositionally biased region" description="Basic residues" evidence="1">
    <location>
        <begin position="14"/>
        <end position="23"/>
    </location>
</feature>
<comment type="caution">
    <text evidence="3">The sequence shown here is derived from an EMBL/GenBank/DDBJ whole genome shotgun (WGS) entry which is preliminary data.</text>
</comment>
<evidence type="ECO:0000256" key="1">
    <source>
        <dbReference type="SAM" id="MobiDB-lite"/>
    </source>
</evidence>
<sequence length="339" mass="34285">MTAADGTRPAGGRTGRRTGGRTGRRKVLAGLRAVAYLLVLGFLGYQLWRVRHGVGESLRLVGWGNALLAGALAAVGGVPGFLGWRMLLAGLGSRLPLPDAVRVFFLAGLTRYLPGGVWPAVAHAALARPLGEPPARLAGAFVASQGLAVVAGLAVGLVALPRLVAADPIWWLLLPVLAAALVPLAAPRLLGGLLGLAQRILRRGERPPTLPGRRTLLAVTGVMAAGWLISGAHVTVLAVALGASPSGAVTVGVGGFALSTMAGVLTLVMPSGLGVREAVLGLTVATLLTGPDLVTLVALSRVLITVGDAVSTAAALGALAWTGRRRPRASPLTNVPGPP</sequence>
<name>A0ABN3W8N8_9ACTN</name>
<keyword evidence="4" id="KW-1185">Reference proteome</keyword>
<dbReference type="EMBL" id="BAAAVI010000078">
    <property type="protein sequence ID" value="GAA2903927.1"/>
    <property type="molecule type" value="Genomic_DNA"/>
</dbReference>
<feature type="transmembrane region" description="Helical" evidence="2">
    <location>
        <begin position="27"/>
        <end position="48"/>
    </location>
</feature>
<organism evidence="3 4">
    <name type="scientific">Streptosporangium fragile</name>
    <dbReference type="NCBI Taxonomy" id="46186"/>
    <lineage>
        <taxon>Bacteria</taxon>
        <taxon>Bacillati</taxon>
        <taxon>Actinomycetota</taxon>
        <taxon>Actinomycetes</taxon>
        <taxon>Streptosporangiales</taxon>
        <taxon>Streptosporangiaceae</taxon>
        <taxon>Streptosporangium</taxon>
    </lineage>
</organism>
<keyword evidence="2" id="KW-1133">Transmembrane helix</keyword>
<feature type="transmembrane region" description="Helical" evidence="2">
    <location>
        <begin position="60"/>
        <end position="84"/>
    </location>
</feature>